<feature type="domain" description="Alcohol dehydrogenase-like N-terminal" evidence="7">
    <location>
        <begin position="25"/>
        <end position="130"/>
    </location>
</feature>
<dbReference type="GO" id="GO:0046872">
    <property type="term" value="F:metal ion binding"/>
    <property type="evidence" value="ECO:0007669"/>
    <property type="project" value="UniProtKB-KW"/>
</dbReference>
<protein>
    <submittedName>
        <fullName evidence="8">Sorbitol dehydrogenase</fullName>
        <ecNumber evidence="8">1.1.1.14</ecNumber>
    </submittedName>
</protein>
<dbReference type="RefSeq" id="WP_116591877.1">
    <property type="nucleotide sequence ID" value="NZ_MZGS01000020.1"/>
</dbReference>
<evidence type="ECO:0000256" key="4">
    <source>
        <dbReference type="ARBA" id="ARBA00022833"/>
    </source>
</evidence>
<reference evidence="8 9" key="1">
    <citation type="submission" date="2017-03" db="EMBL/GenBank/DDBJ databases">
        <title>Genome sequence of Methanobrevibacter thaueri.</title>
        <authorList>
            <person name="Poehlein A."/>
            <person name="Seedorf H."/>
            <person name="Daniel R."/>
        </authorList>
    </citation>
    <scope>NUCLEOTIDE SEQUENCE [LARGE SCALE GENOMIC DNA]</scope>
    <source>
        <strain evidence="8 9">DSM 11995</strain>
    </source>
</reference>
<evidence type="ECO:0000259" key="7">
    <source>
        <dbReference type="Pfam" id="PF08240"/>
    </source>
</evidence>
<dbReference type="Gene3D" id="3.90.180.10">
    <property type="entry name" value="Medium-chain alcohol dehydrogenases, catalytic domain"/>
    <property type="match status" value="1"/>
</dbReference>
<dbReference type="GO" id="GO:0043168">
    <property type="term" value="F:anion binding"/>
    <property type="evidence" value="ECO:0007669"/>
    <property type="project" value="UniProtKB-ARBA"/>
</dbReference>
<evidence type="ECO:0000256" key="3">
    <source>
        <dbReference type="ARBA" id="ARBA00022723"/>
    </source>
</evidence>
<dbReference type="EMBL" id="MZGS01000020">
    <property type="protein sequence ID" value="PWB87349.1"/>
    <property type="molecule type" value="Genomic_DNA"/>
</dbReference>
<evidence type="ECO:0000259" key="6">
    <source>
        <dbReference type="Pfam" id="PF00107"/>
    </source>
</evidence>
<comment type="similarity">
    <text evidence="2">Belongs to the zinc-containing alcohol dehydrogenase family.</text>
</comment>
<dbReference type="OrthoDB" id="73567at2157"/>
<organism evidence="8 9">
    <name type="scientific">Methanobrevibacter thaueri</name>
    <dbReference type="NCBI Taxonomy" id="190975"/>
    <lineage>
        <taxon>Archaea</taxon>
        <taxon>Methanobacteriati</taxon>
        <taxon>Methanobacteriota</taxon>
        <taxon>Methanomada group</taxon>
        <taxon>Methanobacteria</taxon>
        <taxon>Methanobacteriales</taxon>
        <taxon>Methanobacteriaceae</taxon>
        <taxon>Methanobrevibacter</taxon>
    </lineage>
</organism>
<dbReference type="PANTHER" id="PTHR43350">
    <property type="entry name" value="NAD-DEPENDENT ALCOHOL DEHYDROGENASE"/>
    <property type="match status" value="1"/>
</dbReference>
<accession>A0A315XQK6</accession>
<dbReference type="Pfam" id="PF00107">
    <property type="entry name" value="ADH_zinc_N"/>
    <property type="match status" value="1"/>
</dbReference>
<dbReference type="GO" id="GO:0003939">
    <property type="term" value="F:L-iditol 2-dehydrogenase (NAD+) activity"/>
    <property type="evidence" value="ECO:0007669"/>
    <property type="project" value="UniProtKB-EC"/>
</dbReference>
<dbReference type="SUPFAM" id="SSF50129">
    <property type="entry name" value="GroES-like"/>
    <property type="match status" value="1"/>
</dbReference>
<keyword evidence="5 8" id="KW-0560">Oxidoreductase</keyword>
<keyword evidence="9" id="KW-1185">Reference proteome</keyword>
<proteinExistence type="inferred from homology"/>
<dbReference type="GO" id="GO:0044281">
    <property type="term" value="P:small molecule metabolic process"/>
    <property type="evidence" value="ECO:0007669"/>
    <property type="project" value="UniProtKB-ARBA"/>
</dbReference>
<dbReference type="Pfam" id="PF08240">
    <property type="entry name" value="ADH_N"/>
    <property type="match status" value="1"/>
</dbReference>
<evidence type="ECO:0000256" key="1">
    <source>
        <dbReference type="ARBA" id="ARBA00001947"/>
    </source>
</evidence>
<sequence length="338" mass="38110">MINIVYRLKSPKFFEESIDEIDLDGVIVRPLYLSICQADQRYYQGSRPAEVLERKLPMALIHEGIGEVIHDDSGEFKAGDKVVMIPNTPTGDDVCRANYSYKSKFRGSGFDGFTSDLIKLDSDRVVMIPEDFDPYVSAFIELISVAYQGISKFSEIAITPKDTLGVWGDGNLGFITTLLLKEKFPESRIIAFGKHLENLNLFSFADEIYQIHNVPDDLKIDHAFECVGSSASQSAIEQIIDLINPQGTINLFGVSEYPIPINTRMVLEKGLTIQGNSRSEREDFIGVVETLKQNPQLFENLEKLITNVCEINSLNDLKEAFDKDYISQFGKTILKWNK</sequence>
<comment type="caution">
    <text evidence="8">The sequence shown here is derived from an EMBL/GenBank/DDBJ whole genome shotgun (WGS) entry which is preliminary data.</text>
</comment>
<dbReference type="PANTHER" id="PTHR43350:SF19">
    <property type="entry name" value="D-GULOSIDE 3-DEHYDROGENASE"/>
    <property type="match status" value="1"/>
</dbReference>
<name>A0A315XQK6_9EURY</name>
<dbReference type="GO" id="GO:0030554">
    <property type="term" value="F:adenyl nucleotide binding"/>
    <property type="evidence" value="ECO:0007669"/>
    <property type="project" value="UniProtKB-ARBA"/>
</dbReference>
<feature type="domain" description="Alcohol dehydrogenase-like C-terminal" evidence="6">
    <location>
        <begin position="210"/>
        <end position="292"/>
    </location>
</feature>
<evidence type="ECO:0000256" key="2">
    <source>
        <dbReference type="ARBA" id="ARBA00008072"/>
    </source>
</evidence>
<dbReference type="InterPro" id="IPR013149">
    <property type="entry name" value="ADH-like_C"/>
</dbReference>
<dbReference type="Proteomes" id="UP000251717">
    <property type="component" value="Unassembled WGS sequence"/>
</dbReference>
<evidence type="ECO:0000256" key="5">
    <source>
        <dbReference type="ARBA" id="ARBA00023002"/>
    </source>
</evidence>
<keyword evidence="3" id="KW-0479">Metal-binding</keyword>
<dbReference type="SUPFAM" id="SSF51735">
    <property type="entry name" value="NAD(P)-binding Rossmann-fold domains"/>
    <property type="match status" value="1"/>
</dbReference>
<dbReference type="AlphaFoldDB" id="A0A315XQK6"/>
<dbReference type="EC" id="1.1.1.14" evidence="8"/>
<dbReference type="InterPro" id="IPR013154">
    <property type="entry name" value="ADH-like_N"/>
</dbReference>
<gene>
    <name evidence="8" type="primary">gutB</name>
    <name evidence="8" type="ORF">MBBTH_09140</name>
</gene>
<evidence type="ECO:0000313" key="9">
    <source>
        <dbReference type="Proteomes" id="UP000251717"/>
    </source>
</evidence>
<dbReference type="Gene3D" id="3.40.50.720">
    <property type="entry name" value="NAD(P)-binding Rossmann-like Domain"/>
    <property type="match status" value="1"/>
</dbReference>
<dbReference type="InterPro" id="IPR011032">
    <property type="entry name" value="GroES-like_sf"/>
</dbReference>
<keyword evidence="4" id="KW-0862">Zinc</keyword>
<dbReference type="InterPro" id="IPR036291">
    <property type="entry name" value="NAD(P)-bd_dom_sf"/>
</dbReference>
<comment type="cofactor">
    <cofactor evidence="1">
        <name>Zn(2+)</name>
        <dbReference type="ChEBI" id="CHEBI:29105"/>
    </cofactor>
</comment>
<evidence type="ECO:0000313" key="8">
    <source>
        <dbReference type="EMBL" id="PWB87349.1"/>
    </source>
</evidence>